<evidence type="ECO:0000259" key="5">
    <source>
        <dbReference type="PROSITE" id="PS51078"/>
    </source>
</evidence>
<dbReference type="PANTHER" id="PTHR30136:SF2">
    <property type="entry name" value="TRANSCRIPTIONAL REGULATOR ICLR"/>
    <property type="match status" value="1"/>
</dbReference>
<evidence type="ECO:0000256" key="1">
    <source>
        <dbReference type="ARBA" id="ARBA00023015"/>
    </source>
</evidence>
<sequence length="254" mass="27366">MPRLVPAVVRAADILELFLGAETALSAAEITARLGLPRSTTHELLTTLVARRYLDRLSGEETTYRLGPKLLELGSRYQERLEFAAEADAVARSVAARCGETVHVAVLDGLDVVYISKIDSTHSVRLISEVGRRLPAHCTAVGKALLAGLPTEELAERLHGQRLTALTGRSITSRAALLSELDRVRADGVAHERGESNPDAGCVAAPVPDARGRWVAAMSISIPTSRHSEAAWRDWERLVREGAAELSARLGGRS</sequence>
<dbReference type="Pfam" id="PF09339">
    <property type="entry name" value="HTH_IclR"/>
    <property type="match status" value="1"/>
</dbReference>
<dbReference type="InterPro" id="IPR036390">
    <property type="entry name" value="WH_DNA-bd_sf"/>
</dbReference>
<dbReference type="EMBL" id="CP113836">
    <property type="protein sequence ID" value="WAL65753.1"/>
    <property type="molecule type" value="Genomic_DNA"/>
</dbReference>
<gene>
    <name evidence="6" type="ORF">ORV05_33640</name>
</gene>
<dbReference type="Proteomes" id="UP001163203">
    <property type="component" value="Chromosome"/>
</dbReference>
<dbReference type="InterPro" id="IPR050707">
    <property type="entry name" value="HTH_MetabolicPath_Reg"/>
</dbReference>
<evidence type="ECO:0000313" key="7">
    <source>
        <dbReference type="Proteomes" id="UP001163203"/>
    </source>
</evidence>
<dbReference type="SUPFAM" id="SSF55781">
    <property type="entry name" value="GAF domain-like"/>
    <property type="match status" value="1"/>
</dbReference>
<keyword evidence="1" id="KW-0805">Transcription regulation</keyword>
<reference evidence="6" key="1">
    <citation type="submission" date="2022-11" db="EMBL/GenBank/DDBJ databases">
        <authorList>
            <person name="Mo P."/>
        </authorList>
    </citation>
    <scope>NUCLEOTIDE SEQUENCE</scope>
    <source>
        <strain evidence="6">HUAS 11-8</strain>
    </source>
</reference>
<dbReference type="PANTHER" id="PTHR30136">
    <property type="entry name" value="HELIX-TURN-HELIX TRANSCRIPTIONAL REGULATOR, ICLR FAMILY"/>
    <property type="match status" value="1"/>
</dbReference>
<dbReference type="Gene3D" id="3.30.450.40">
    <property type="match status" value="1"/>
</dbReference>
<evidence type="ECO:0000256" key="2">
    <source>
        <dbReference type="ARBA" id="ARBA00023125"/>
    </source>
</evidence>
<dbReference type="RefSeq" id="WP_268755894.1">
    <property type="nucleotide sequence ID" value="NZ_CP113836.1"/>
</dbReference>
<name>A0ABY7B4M4_9PSEU</name>
<dbReference type="SMART" id="SM00346">
    <property type="entry name" value="HTH_ICLR"/>
    <property type="match status" value="1"/>
</dbReference>
<dbReference type="InterPro" id="IPR029016">
    <property type="entry name" value="GAF-like_dom_sf"/>
</dbReference>
<proteinExistence type="predicted"/>
<dbReference type="PROSITE" id="PS51077">
    <property type="entry name" value="HTH_ICLR"/>
    <property type="match status" value="1"/>
</dbReference>
<feature type="domain" description="IclR-ED" evidence="5">
    <location>
        <begin position="69"/>
        <end position="252"/>
    </location>
</feature>
<feature type="domain" description="HTH iclR-type" evidence="4">
    <location>
        <begin position="5"/>
        <end position="68"/>
    </location>
</feature>
<dbReference type="InterPro" id="IPR036388">
    <property type="entry name" value="WH-like_DNA-bd_sf"/>
</dbReference>
<organism evidence="6 7">
    <name type="scientific">Amycolatopsis cynarae</name>
    <dbReference type="NCBI Taxonomy" id="2995223"/>
    <lineage>
        <taxon>Bacteria</taxon>
        <taxon>Bacillati</taxon>
        <taxon>Actinomycetota</taxon>
        <taxon>Actinomycetes</taxon>
        <taxon>Pseudonocardiales</taxon>
        <taxon>Pseudonocardiaceae</taxon>
        <taxon>Amycolatopsis</taxon>
    </lineage>
</organism>
<keyword evidence="3" id="KW-0804">Transcription</keyword>
<dbReference type="SUPFAM" id="SSF46785">
    <property type="entry name" value="Winged helix' DNA-binding domain"/>
    <property type="match status" value="1"/>
</dbReference>
<accession>A0ABY7B4M4</accession>
<dbReference type="InterPro" id="IPR005471">
    <property type="entry name" value="Tscrpt_reg_IclR_N"/>
</dbReference>
<dbReference type="Gene3D" id="1.10.10.10">
    <property type="entry name" value="Winged helix-like DNA-binding domain superfamily/Winged helix DNA-binding domain"/>
    <property type="match status" value="1"/>
</dbReference>
<dbReference type="PROSITE" id="PS51078">
    <property type="entry name" value="ICLR_ED"/>
    <property type="match status" value="1"/>
</dbReference>
<evidence type="ECO:0000313" key="6">
    <source>
        <dbReference type="EMBL" id="WAL65753.1"/>
    </source>
</evidence>
<keyword evidence="2" id="KW-0238">DNA-binding</keyword>
<keyword evidence="7" id="KW-1185">Reference proteome</keyword>
<dbReference type="Pfam" id="PF01614">
    <property type="entry name" value="IclR_C"/>
    <property type="match status" value="1"/>
</dbReference>
<evidence type="ECO:0000259" key="4">
    <source>
        <dbReference type="PROSITE" id="PS51077"/>
    </source>
</evidence>
<protein>
    <submittedName>
        <fullName evidence="6">IclR family transcriptional regulator</fullName>
    </submittedName>
</protein>
<dbReference type="InterPro" id="IPR014757">
    <property type="entry name" value="Tscrpt_reg_IclR_C"/>
</dbReference>
<evidence type="ECO:0000256" key="3">
    <source>
        <dbReference type="ARBA" id="ARBA00023163"/>
    </source>
</evidence>